<name>A0A845BCN9_9PROT</name>
<keyword evidence="5" id="KW-1185">Reference proteome</keyword>
<dbReference type="EMBL" id="SNVJ01000004">
    <property type="protein sequence ID" value="MXP63107.1"/>
    <property type="molecule type" value="Genomic_DNA"/>
</dbReference>
<dbReference type="SUPFAM" id="SSF53067">
    <property type="entry name" value="Actin-like ATPase domain"/>
    <property type="match status" value="1"/>
</dbReference>
<accession>A0A845BCN9</accession>
<dbReference type="AlphaFoldDB" id="A0A845BCN9"/>
<dbReference type="InterPro" id="IPR043129">
    <property type="entry name" value="ATPase_NBD"/>
</dbReference>
<evidence type="ECO:0000313" key="5">
    <source>
        <dbReference type="Proteomes" id="UP000460715"/>
    </source>
</evidence>
<proteinExistence type="inferred from homology"/>
<protein>
    <recommendedName>
        <fullName evidence="6">Carbamoyltransferase</fullName>
    </recommendedName>
</protein>
<comment type="caution">
    <text evidence="4">The sequence shown here is derived from an EMBL/GenBank/DDBJ whole genome shotgun (WGS) entry which is preliminary data.</text>
</comment>
<sequence>MIARVASDGFRDGTPNSCDGLRLDLCGEGMAMFTLGFSGLVQTETFLQSHFTAQMAGSSRIIQGLDSAAALIKDGQIIAAAAQERFDREKKSGAFPFEAIDFCLQTAGVSFSDLDSVCGNFDFGRYAIAFQEPLARQYFEECLSPRALAAHLTRRYGTPPNLVPVDHHLAHLHCALASAPFDQGLGVVMDAAGEIGSLSVFRIQAGSTQRLARYPIHQSLGVFYSLITQFLGFAFNEDEYKVMGLASFGDADRYAEFFTDAIRLHPEGRIEIPCLEMNSDFGERLFFTASMRAIEKGLGFGGAEAPVEQKADVSAALQRRFTQAVMHICAHFAERENLHDLLLSGGCAENCMTAGAMRTDGRFGRIHVGYASGDDGTALGAAAARSFAMGQPVRIPQGMPFFGPAPQLDPAMTAASRHGLRATTFASERAMLQAAAAEVAEDRIVALCNGPMEYGARALGNRSLLALPSSAANKERINLAIKKRQNYRPFAPAVTAEAAHLYFDLAAGETYPYMTMLTHVRPEHIGRLPAITHVDGTARVQTVDREHNPSFYYLLTQLGERTGVPVVLNTSYNVNHQPIVCTEEEAVTTFVEMGIDALYIAGARISRQTDP</sequence>
<dbReference type="Gene3D" id="3.30.420.40">
    <property type="match status" value="2"/>
</dbReference>
<evidence type="ECO:0000259" key="2">
    <source>
        <dbReference type="Pfam" id="PF02543"/>
    </source>
</evidence>
<organism evidence="4 5">
    <name type="scientific">Teichococcus coralli</name>
    <dbReference type="NCBI Taxonomy" id="2545983"/>
    <lineage>
        <taxon>Bacteria</taxon>
        <taxon>Pseudomonadati</taxon>
        <taxon>Pseudomonadota</taxon>
        <taxon>Alphaproteobacteria</taxon>
        <taxon>Acetobacterales</taxon>
        <taxon>Roseomonadaceae</taxon>
        <taxon>Roseomonas</taxon>
    </lineage>
</organism>
<comment type="similarity">
    <text evidence="1">Belongs to the NodU/CmcH family.</text>
</comment>
<evidence type="ECO:0000256" key="1">
    <source>
        <dbReference type="ARBA" id="ARBA00006129"/>
    </source>
</evidence>
<dbReference type="Pfam" id="PF16861">
    <property type="entry name" value="Carbam_trans_C"/>
    <property type="match status" value="1"/>
</dbReference>
<dbReference type="GO" id="GO:0003824">
    <property type="term" value="F:catalytic activity"/>
    <property type="evidence" value="ECO:0007669"/>
    <property type="project" value="InterPro"/>
</dbReference>
<dbReference type="InterPro" id="IPR031730">
    <property type="entry name" value="Carbam_trans_C"/>
</dbReference>
<gene>
    <name evidence="4" type="ORF">E0493_07035</name>
</gene>
<dbReference type="Pfam" id="PF02543">
    <property type="entry name" value="Carbam_trans_N"/>
    <property type="match status" value="2"/>
</dbReference>
<dbReference type="InterPro" id="IPR038152">
    <property type="entry name" value="Carbam_trans_C_sf"/>
</dbReference>
<feature type="domain" description="Carbamoyltransferase C-terminal" evidence="3">
    <location>
        <begin position="436"/>
        <end position="605"/>
    </location>
</feature>
<dbReference type="PANTHER" id="PTHR34847:SF1">
    <property type="entry name" value="NODULATION PROTEIN U"/>
    <property type="match status" value="1"/>
</dbReference>
<evidence type="ECO:0000259" key="3">
    <source>
        <dbReference type="Pfam" id="PF16861"/>
    </source>
</evidence>
<feature type="domain" description="Carbamoyltransferase" evidence="2">
    <location>
        <begin position="66"/>
        <end position="117"/>
    </location>
</feature>
<dbReference type="Gene3D" id="3.90.870.20">
    <property type="entry name" value="Carbamoyltransferase, C-terminal domain"/>
    <property type="match status" value="1"/>
</dbReference>
<dbReference type="InterPro" id="IPR051338">
    <property type="entry name" value="NodU/CmcH_Carbamoyltrnsfr"/>
</dbReference>
<dbReference type="Proteomes" id="UP000460715">
    <property type="component" value="Unassembled WGS sequence"/>
</dbReference>
<evidence type="ECO:0000313" key="4">
    <source>
        <dbReference type="EMBL" id="MXP63107.1"/>
    </source>
</evidence>
<dbReference type="InterPro" id="IPR003696">
    <property type="entry name" value="Carbtransf_dom"/>
</dbReference>
<reference evidence="4 5" key="1">
    <citation type="submission" date="2019-03" db="EMBL/GenBank/DDBJ databases">
        <title>Roseomonas sp. a novel Roseomonas species isolated from Sea whip Gorgonian.</title>
        <authorList>
            <person name="Li F."/>
            <person name="Pan X."/>
            <person name="Huang S."/>
            <person name="Li Z."/>
            <person name="Meng B."/>
        </authorList>
    </citation>
    <scope>NUCLEOTIDE SEQUENCE [LARGE SCALE GENOMIC DNA]</scope>
    <source>
        <strain evidence="4 5">M0104</strain>
    </source>
</reference>
<feature type="domain" description="Carbamoyltransferase" evidence="2">
    <location>
        <begin position="149"/>
        <end position="382"/>
    </location>
</feature>
<dbReference type="PANTHER" id="PTHR34847">
    <property type="entry name" value="NODULATION PROTEIN U"/>
    <property type="match status" value="1"/>
</dbReference>
<evidence type="ECO:0008006" key="6">
    <source>
        <dbReference type="Google" id="ProtNLM"/>
    </source>
</evidence>